<evidence type="ECO:0000313" key="1">
    <source>
        <dbReference type="EMBL" id="MDQ0468702.1"/>
    </source>
</evidence>
<comment type="caution">
    <text evidence="1">The sequence shown here is derived from an EMBL/GenBank/DDBJ whole genome shotgun (WGS) entry which is preliminary data.</text>
</comment>
<dbReference type="EMBL" id="JAUSVX010000002">
    <property type="protein sequence ID" value="MDQ0468702.1"/>
    <property type="molecule type" value="Genomic_DNA"/>
</dbReference>
<reference evidence="1 2" key="1">
    <citation type="submission" date="2023-07" db="EMBL/GenBank/DDBJ databases">
        <title>Genomic Encyclopedia of Type Strains, Phase IV (KMG-IV): sequencing the most valuable type-strain genomes for metagenomic binning, comparative biology and taxonomic classification.</title>
        <authorList>
            <person name="Goeker M."/>
        </authorList>
    </citation>
    <scope>NUCLEOTIDE SEQUENCE [LARGE SCALE GENOMIC DNA]</scope>
    <source>
        <strain evidence="1 2">DSM 19619</strain>
    </source>
</reference>
<evidence type="ECO:0000313" key="2">
    <source>
        <dbReference type="Proteomes" id="UP001242480"/>
    </source>
</evidence>
<name>A0ABU0J368_9HYPH</name>
<gene>
    <name evidence="1" type="ORF">QO011_001702</name>
</gene>
<dbReference type="RefSeq" id="WP_307270273.1">
    <property type="nucleotide sequence ID" value="NZ_JAUSVX010000002.1"/>
</dbReference>
<organism evidence="1 2">
    <name type="scientific">Labrys wisconsinensis</name>
    <dbReference type="NCBI Taxonomy" id="425677"/>
    <lineage>
        <taxon>Bacteria</taxon>
        <taxon>Pseudomonadati</taxon>
        <taxon>Pseudomonadota</taxon>
        <taxon>Alphaproteobacteria</taxon>
        <taxon>Hyphomicrobiales</taxon>
        <taxon>Xanthobacteraceae</taxon>
        <taxon>Labrys</taxon>
    </lineage>
</organism>
<proteinExistence type="predicted"/>
<keyword evidence="2" id="KW-1185">Reference proteome</keyword>
<dbReference type="Proteomes" id="UP001242480">
    <property type="component" value="Unassembled WGS sequence"/>
</dbReference>
<protein>
    <submittedName>
        <fullName evidence="1">Uncharacterized protein</fullName>
    </submittedName>
</protein>
<accession>A0ABU0J368</accession>
<sequence length="125" mass="13532">MKQIHKASLALVLGAMAVVLVVPEAQARMLRPPHGQHQAAWHGHHHGRHFPAGGWGWPDDADGVAVVDGTAYGGYPDPAQTLALDREPSFGGWVYRAGRAADGSVYANSYRSYQPYAPPVIIRVR</sequence>